<evidence type="ECO:0000313" key="3">
    <source>
        <dbReference type="Proteomes" id="UP000009315"/>
    </source>
</evidence>
<keyword evidence="3" id="KW-1185">Reference proteome</keyword>
<evidence type="ECO:0000313" key="2">
    <source>
        <dbReference type="EMBL" id="CCO09329.1"/>
    </source>
</evidence>
<feature type="domain" description="DUF1156" evidence="1">
    <location>
        <begin position="11"/>
        <end position="84"/>
    </location>
</feature>
<organism evidence="2 3">
    <name type="scientific">Desulforamulus hydrothermalis Lam5 = DSM 18033</name>
    <dbReference type="NCBI Taxonomy" id="1121428"/>
    <lineage>
        <taxon>Bacteria</taxon>
        <taxon>Bacillati</taxon>
        <taxon>Bacillota</taxon>
        <taxon>Clostridia</taxon>
        <taxon>Eubacteriales</taxon>
        <taxon>Peptococcaceae</taxon>
        <taxon>Desulforamulus</taxon>
    </lineage>
</organism>
<dbReference type="InterPro" id="IPR029063">
    <property type="entry name" value="SAM-dependent_MTases_sf"/>
</dbReference>
<protein>
    <recommendedName>
        <fullName evidence="1">DUF1156 domain-containing protein</fullName>
    </recommendedName>
</protein>
<dbReference type="REBASE" id="60888">
    <property type="entry name" value="M.DhyLam5ORF70115P"/>
</dbReference>
<dbReference type="Gene3D" id="3.40.50.150">
    <property type="entry name" value="Vaccinia Virus protein VP39"/>
    <property type="match status" value="1"/>
</dbReference>
<dbReference type="AlphaFoldDB" id="K8E0Y9"/>
<dbReference type="OrthoDB" id="9800801at2"/>
<reference evidence="2 3" key="1">
    <citation type="journal article" date="2013" name="Genome Announc.">
        <title>Genome Sequence of the Sulfate-Reducing Bacterium Desulfotomaculum hydrothermale Lam5(T).</title>
        <authorList>
            <person name="Amin O."/>
            <person name="Fardeau M.L."/>
            <person name="Valette O."/>
            <person name="Hirschler-Rea A."/>
            <person name="Barbe V."/>
            <person name="Medigue C."/>
            <person name="Vacherie B."/>
            <person name="Ollivier B."/>
            <person name="Bertin P.N."/>
            <person name="Dolla A."/>
        </authorList>
    </citation>
    <scope>NUCLEOTIDE SEQUENCE [LARGE SCALE GENOMIC DNA]</scope>
    <source>
        <strain evidence="3">Lam5 / DSM 18033</strain>
    </source>
</reference>
<evidence type="ECO:0000259" key="1">
    <source>
        <dbReference type="Pfam" id="PF06634"/>
    </source>
</evidence>
<gene>
    <name evidence="2" type="ORF">DESHY_70115</name>
</gene>
<dbReference type="RefSeq" id="WP_008413289.1">
    <property type="nucleotide sequence ID" value="NZ_CAOS01000014.1"/>
</dbReference>
<dbReference type="eggNOG" id="COG1743">
    <property type="taxonomic scope" value="Bacteria"/>
</dbReference>
<dbReference type="SUPFAM" id="SSF53335">
    <property type="entry name" value="S-adenosyl-L-methionine-dependent methyltransferases"/>
    <property type="match status" value="1"/>
</dbReference>
<dbReference type="STRING" id="1121428.DESHY_70115"/>
<sequence>MEYKKKLIEVALPLEAINDASAYDKMPGIGPHPKGIHHWWARLPLPCARAILFASIVDDPSSDPNFLEKTEEEQNQERERLFDIIRSLVQKKIHNNPEVFEVAFKEIERCCGQEIPIILDPFSGGGSIPLEAQRLGLKSYASDLNPVAVLLNKAQIEIVPMFESYPPVNPKARESIGYNIKWEKAKCLAEDVRYYGELILNEARSQLKDLFPSIQLPPEHGGGKANVLTWIWARTIKCNNPACGAITPLVKTFWLKNKKSSEEKAWIEPIVDKEQKKVSFKVRMGKGKAPNSPKHGRGVKFKCLVCNEIIDEAHIKNEGMAKRIGFKLMAIVAEGNGKKLYLSPDSEHEKVALQAKPSWFPDTELSTHPQYMAAPRYGMVFHGDLFTPRQLEALNVLSRLVQQMYDRVMSDANIAFRDRNYVDKPLSEGGNGPRAYADVITMFLSFAIDRLADFNCSLSTWKPSGEQQMHVFTRGALPMAWDFAEANIIGEKAICWKNAVEITADAIETIYVKANYIGIVDQIDASNLKQLKFEKLVISTDPPYYDNIPYADLSDFFYVWLRRNLVRIFPKEFSTLLVPKFQELVADAQRFGNKENAKEHFESGFKKTFSSLKEKLDSRFPMTVYYAFKQTDEDESDDGSDDANFSITTTGWETMLEALITTGFQITATWPVRASQKWRMRAMGANALASYIVLVCRPRSESAQIATRREFVNSLRRELPLALKNLQNGNIAPVDLAQAAIGPGMSVFSRYSKVLEADGTPMTVRTALQIINQELDAYLTAQEGEMDSDSRFCVAWYEQFGMNEAPFGEADVLARAKNTSVGRLEEKGVVYSAKGKVRLLKREELDEKWSPVSSLSSYMIWMCTQQLVKTLENEGEIKAAELVHKMRSDVVENAKSLVYRLYTIAERKGWTEEAYAYNALVVSWPDIQKKASELAARSYEQQSLF</sequence>
<dbReference type="EMBL" id="CAOS01000014">
    <property type="protein sequence ID" value="CCO09329.1"/>
    <property type="molecule type" value="Genomic_DNA"/>
</dbReference>
<accession>K8E0Y9</accession>
<dbReference type="InterPro" id="IPR009537">
    <property type="entry name" value="DUF1156"/>
</dbReference>
<comment type="caution">
    <text evidence="2">The sequence shown here is derived from an EMBL/GenBank/DDBJ whole genome shotgun (WGS) entry which is preliminary data.</text>
</comment>
<name>K8E0Y9_9FIRM</name>
<dbReference type="Proteomes" id="UP000009315">
    <property type="component" value="Unassembled WGS sequence"/>
</dbReference>
<proteinExistence type="predicted"/>
<dbReference type="Pfam" id="PF06634">
    <property type="entry name" value="DUF1156"/>
    <property type="match status" value="1"/>
</dbReference>